<name>A0A2S7KL34_9FLAO</name>
<dbReference type="Gene3D" id="3.30.1060.10">
    <property type="entry name" value="Peptide methionine sulphoxide reductase MsrA"/>
    <property type="match status" value="1"/>
</dbReference>
<dbReference type="AlphaFoldDB" id="A0A2S7KL34"/>
<evidence type="ECO:0000256" key="2">
    <source>
        <dbReference type="ARBA" id="ARBA00023002"/>
    </source>
</evidence>
<keyword evidence="7" id="KW-1185">Reference proteome</keyword>
<dbReference type="Pfam" id="PF01625">
    <property type="entry name" value="PMSR"/>
    <property type="match status" value="1"/>
</dbReference>
<dbReference type="SUPFAM" id="SSF55068">
    <property type="entry name" value="Peptide methionine sulfoxide reductase"/>
    <property type="match status" value="1"/>
</dbReference>
<dbReference type="EMBL" id="MQUA01000014">
    <property type="protein sequence ID" value="PQB03300.1"/>
    <property type="molecule type" value="Genomic_DNA"/>
</dbReference>
<comment type="caution">
    <text evidence="6">The sequence shown here is derived from an EMBL/GenBank/DDBJ whole genome shotgun (WGS) entry which is preliminary data.</text>
</comment>
<comment type="catalytic activity">
    <reaction evidence="4">
        <text>[thioredoxin]-disulfide + L-methionine + H2O = L-methionine (S)-S-oxide + [thioredoxin]-dithiol</text>
        <dbReference type="Rhea" id="RHEA:19993"/>
        <dbReference type="Rhea" id="RHEA-COMP:10698"/>
        <dbReference type="Rhea" id="RHEA-COMP:10700"/>
        <dbReference type="ChEBI" id="CHEBI:15377"/>
        <dbReference type="ChEBI" id="CHEBI:29950"/>
        <dbReference type="ChEBI" id="CHEBI:50058"/>
        <dbReference type="ChEBI" id="CHEBI:57844"/>
        <dbReference type="ChEBI" id="CHEBI:58772"/>
        <dbReference type="EC" id="1.8.4.11"/>
    </reaction>
</comment>
<evidence type="ECO:0000256" key="3">
    <source>
        <dbReference type="ARBA" id="ARBA00047806"/>
    </source>
</evidence>
<dbReference type="PANTHER" id="PTHR43774">
    <property type="entry name" value="PEPTIDE METHIONINE SULFOXIDE REDUCTASE"/>
    <property type="match status" value="1"/>
</dbReference>
<protein>
    <recommendedName>
        <fullName evidence="1">peptide-methionine (S)-S-oxide reductase</fullName>
        <ecNumber evidence="1">1.8.4.11</ecNumber>
    </recommendedName>
</protein>
<comment type="catalytic activity">
    <reaction evidence="3">
        <text>L-methionyl-[protein] + [thioredoxin]-disulfide + H2O = L-methionyl-(S)-S-oxide-[protein] + [thioredoxin]-dithiol</text>
        <dbReference type="Rhea" id="RHEA:14217"/>
        <dbReference type="Rhea" id="RHEA-COMP:10698"/>
        <dbReference type="Rhea" id="RHEA-COMP:10700"/>
        <dbReference type="Rhea" id="RHEA-COMP:12313"/>
        <dbReference type="Rhea" id="RHEA-COMP:12315"/>
        <dbReference type="ChEBI" id="CHEBI:15377"/>
        <dbReference type="ChEBI" id="CHEBI:16044"/>
        <dbReference type="ChEBI" id="CHEBI:29950"/>
        <dbReference type="ChEBI" id="CHEBI:44120"/>
        <dbReference type="ChEBI" id="CHEBI:50058"/>
        <dbReference type="EC" id="1.8.4.11"/>
    </reaction>
</comment>
<evidence type="ECO:0000256" key="4">
    <source>
        <dbReference type="ARBA" id="ARBA00048782"/>
    </source>
</evidence>
<evidence type="ECO:0000313" key="6">
    <source>
        <dbReference type="EMBL" id="PQB03300.1"/>
    </source>
</evidence>
<organism evidence="6 7">
    <name type="scientific">Polaribacter filamentus</name>
    <dbReference type="NCBI Taxonomy" id="53483"/>
    <lineage>
        <taxon>Bacteria</taxon>
        <taxon>Pseudomonadati</taxon>
        <taxon>Bacteroidota</taxon>
        <taxon>Flavobacteriia</taxon>
        <taxon>Flavobacteriales</taxon>
        <taxon>Flavobacteriaceae</taxon>
    </lineage>
</organism>
<sequence length="178" mass="20452">MELTKIAFGGGCHWCTEAVFQTLIGVHKVEQGFISSTAENNTFSEAVIVHFNAKKIELKILIEIHLCTHKSASNHSMRSKYRSAVYYFSNSQKEKSLKIIDDLQTGFKDKIITQIVEFTAFKPSTEEFHNYYQSNPSKPFCETYINPKLKFLVQNFSNQIEKSKVSHLIPTIKETHQL</sequence>
<dbReference type="RefSeq" id="WP_104811217.1">
    <property type="nucleotide sequence ID" value="NZ_MQUA01000014.1"/>
</dbReference>
<dbReference type="EC" id="1.8.4.11" evidence="1"/>
<reference evidence="6 7" key="1">
    <citation type="submission" date="2016-11" db="EMBL/GenBank/DDBJ databases">
        <title>Trade-off between light-utilization and light-protection in marine flavobacteria.</title>
        <authorList>
            <person name="Kumagai Y."/>
        </authorList>
    </citation>
    <scope>NUCLEOTIDE SEQUENCE [LARGE SCALE GENOMIC DNA]</scope>
    <source>
        <strain evidence="6 7">ATCC 700397</strain>
    </source>
</reference>
<dbReference type="PANTHER" id="PTHR43774:SF1">
    <property type="entry name" value="PEPTIDE METHIONINE SULFOXIDE REDUCTASE MSRA 2"/>
    <property type="match status" value="1"/>
</dbReference>
<accession>A0A2S7KL34</accession>
<keyword evidence="2" id="KW-0560">Oxidoreductase</keyword>
<evidence type="ECO:0000256" key="1">
    <source>
        <dbReference type="ARBA" id="ARBA00012502"/>
    </source>
</evidence>
<dbReference type="InterPro" id="IPR036509">
    <property type="entry name" value="Met_Sox_Rdtase_MsrA_sf"/>
</dbReference>
<feature type="domain" description="Peptide methionine sulphoxide reductase MsrA" evidence="5">
    <location>
        <begin position="5"/>
        <end position="141"/>
    </location>
</feature>
<gene>
    <name evidence="6" type="ORF">BST83_18525</name>
</gene>
<dbReference type="OrthoDB" id="4174719at2"/>
<dbReference type="Proteomes" id="UP000239522">
    <property type="component" value="Unassembled WGS sequence"/>
</dbReference>
<proteinExistence type="predicted"/>
<evidence type="ECO:0000259" key="5">
    <source>
        <dbReference type="Pfam" id="PF01625"/>
    </source>
</evidence>
<evidence type="ECO:0000313" key="7">
    <source>
        <dbReference type="Proteomes" id="UP000239522"/>
    </source>
</evidence>
<dbReference type="GO" id="GO:0008113">
    <property type="term" value="F:peptide-methionine (S)-S-oxide reductase activity"/>
    <property type="evidence" value="ECO:0007669"/>
    <property type="project" value="UniProtKB-EC"/>
</dbReference>
<dbReference type="InterPro" id="IPR002569">
    <property type="entry name" value="Met_Sox_Rdtase_MsrA_dom"/>
</dbReference>